<dbReference type="InterPro" id="IPR015943">
    <property type="entry name" value="WD40/YVTN_repeat-like_dom_sf"/>
</dbReference>
<evidence type="ECO:0000313" key="1">
    <source>
        <dbReference type="EMBL" id="KAH3788277.1"/>
    </source>
</evidence>
<accession>A0A9D4EXX3</accession>
<evidence type="ECO:0000313" key="2">
    <source>
        <dbReference type="Proteomes" id="UP000828390"/>
    </source>
</evidence>
<protein>
    <submittedName>
        <fullName evidence="1">Uncharacterized protein</fullName>
    </submittedName>
</protein>
<dbReference type="Proteomes" id="UP000828390">
    <property type="component" value="Unassembled WGS sequence"/>
</dbReference>
<name>A0A9D4EXX3_DREPO</name>
<comment type="caution">
    <text evidence="1">The sequence shown here is derived from an EMBL/GenBank/DDBJ whole genome shotgun (WGS) entry which is preliminary data.</text>
</comment>
<gene>
    <name evidence="1" type="ORF">DPMN_166412</name>
</gene>
<keyword evidence="2" id="KW-1185">Reference proteome</keyword>
<reference evidence="1" key="1">
    <citation type="journal article" date="2019" name="bioRxiv">
        <title>The Genome of the Zebra Mussel, Dreissena polymorpha: A Resource for Invasive Species Research.</title>
        <authorList>
            <person name="McCartney M.A."/>
            <person name="Auch B."/>
            <person name="Kono T."/>
            <person name="Mallez S."/>
            <person name="Zhang Y."/>
            <person name="Obille A."/>
            <person name="Becker A."/>
            <person name="Abrahante J.E."/>
            <person name="Garbe J."/>
            <person name="Badalamenti J.P."/>
            <person name="Herman A."/>
            <person name="Mangelson H."/>
            <person name="Liachko I."/>
            <person name="Sullivan S."/>
            <person name="Sone E.D."/>
            <person name="Koren S."/>
            <person name="Silverstein K.A.T."/>
            <person name="Beckman K.B."/>
            <person name="Gohl D.M."/>
        </authorList>
    </citation>
    <scope>NUCLEOTIDE SEQUENCE</scope>
    <source>
        <strain evidence="1">Duluth1</strain>
        <tissue evidence="1">Whole animal</tissue>
    </source>
</reference>
<sequence>MYVSEKDRFKLCGTETQAKYEKVKSDESTSMEGVYSLDDDRIITTCFDNVVRVFDVKTGSAVTELETNTLRNTIL</sequence>
<organism evidence="1 2">
    <name type="scientific">Dreissena polymorpha</name>
    <name type="common">Zebra mussel</name>
    <name type="synonym">Mytilus polymorpha</name>
    <dbReference type="NCBI Taxonomy" id="45954"/>
    <lineage>
        <taxon>Eukaryota</taxon>
        <taxon>Metazoa</taxon>
        <taxon>Spiralia</taxon>
        <taxon>Lophotrochozoa</taxon>
        <taxon>Mollusca</taxon>
        <taxon>Bivalvia</taxon>
        <taxon>Autobranchia</taxon>
        <taxon>Heteroconchia</taxon>
        <taxon>Euheterodonta</taxon>
        <taxon>Imparidentia</taxon>
        <taxon>Neoheterodontei</taxon>
        <taxon>Myida</taxon>
        <taxon>Dreissenoidea</taxon>
        <taxon>Dreissenidae</taxon>
        <taxon>Dreissena</taxon>
    </lineage>
</organism>
<dbReference type="SUPFAM" id="SSF50998">
    <property type="entry name" value="Quinoprotein alcohol dehydrogenase-like"/>
    <property type="match status" value="1"/>
</dbReference>
<dbReference type="Gene3D" id="2.130.10.10">
    <property type="entry name" value="YVTN repeat-like/Quinoprotein amine dehydrogenase"/>
    <property type="match status" value="1"/>
</dbReference>
<proteinExistence type="predicted"/>
<dbReference type="AlphaFoldDB" id="A0A9D4EXX3"/>
<dbReference type="EMBL" id="JAIWYP010000008">
    <property type="protein sequence ID" value="KAH3788277.1"/>
    <property type="molecule type" value="Genomic_DNA"/>
</dbReference>
<reference evidence="1" key="2">
    <citation type="submission" date="2020-11" db="EMBL/GenBank/DDBJ databases">
        <authorList>
            <person name="McCartney M.A."/>
            <person name="Auch B."/>
            <person name="Kono T."/>
            <person name="Mallez S."/>
            <person name="Becker A."/>
            <person name="Gohl D.M."/>
            <person name="Silverstein K.A.T."/>
            <person name="Koren S."/>
            <person name="Bechman K.B."/>
            <person name="Herman A."/>
            <person name="Abrahante J.E."/>
            <person name="Garbe J."/>
        </authorList>
    </citation>
    <scope>NUCLEOTIDE SEQUENCE</scope>
    <source>
        <strain evidence="1">Duluth1</strain>
        <tissue evidence="1">Whole animal</tissue>
    </source>
</reference>
<dbReference type="InterPro" id="IPR011047">
    <property type="entry name" value="Quinoprotein_ADH-like_sf"/>
</dbReference>